<dbReference type="Pfam" id="PF08534">
    <property type="entry name" value="Redoxin"/>
    <property type="match status" value="1"/>
</dbReference>
<feature type="domain" description="Thioredoxin" evidence="8">
    <location>
        <begin position="25"/>
        <end position="181"/>
    </location>
</feature>
<evidence type="ECO:0000256" key="4">
    <source>
        <dbReference type="ARBA" id="ARBA00023002"/>
    </source>
</evidence>
<proteinExistence type="inferred from homology"/>
<dbReference type="GO" id="GO:0008379">
    <property type="term" value="F:thioredoxin peroxidase activity"/>
    <property type="evidence" value="ECO:0007669"/>
    <property type="project" value="InterPro"/>
</dbReference>
<dbReference type="Proteomes" id="UP000790833">
    <property type="component" value="Unassembled WGS sequence"/>
</dbReference>
<dbReference type="GO" id="GO:0034599">
    <property type="term" value="P:cellular response to oxidative stress"/>
    <property type="evidence" value="ECO:0007669"/>
    <property type="project" value="InterPro"/>
</dbReference>
<gene>
    <name evidence="9" type="ORF">KQ657_003669</name>
</gene>
<dbReference type="Gene3D" id="3.40.30.10">
    <property type="entry name" value="Glutaredoxin"/>
    <property type="match status" value="1"/>
</dbReference>
<protein>
    <recommendedName>
        <fullName evidence="8">Thioredoxin domain-containing protein</fullName>
    </recommendedName>
</protein>
<dbReference type="EMBL" id="JAHMUF010000004">
    <property type="protein sequence ID" value="KAG7195148.1"/>
    <property type="molecule type" value="Genomic_DNA"/>
</dbReference>
<comment type="similarity">
    <text evidence="1 7">Belongs to the peroxiredoxin family. Prx5 subfamily.</text>
</comment>
<name>A0A9P8AJ66_9ASCO</name>
<comment type="caution">
    <text evidence="9">The sequence shown here is derived from an EMBL/GenBank/DDBJ whole genome shotgun (WGS) entry which is preliminary data.</text>
</comment>
<dbReference type="PROSITE" id="PS51352">
    <property type="entry name" value="THIOREDOXIN_2"/>
    <property type="match status" value="1"/>
</dbReference>
<sequence>MLRTLQSTRFMQLTRGFKTSPRAFVAVGDSIPKITLFEGSPGNAVDLPSELNGKSIIVGIPGAFSPACSASHVPGFIERIDALKNAGVSNVYVVGVNDAFVMKAWGDSLGGGVKGIRFLADPAGEFNKELGLLFDAEKFFGNKRSKRYALVVEDGKVSSVFEEPDNVSVDVSAAAKVLESL</sequence>
<dbReference type="GO" id="GO:0045454">
    <property type="term" value="P:cell redox homeostasis"/>
    <property type="evidence" value="ECO:0007669"/>
    <property type="project" value="TreeGrafter"/>
</dbReference>
<keyword evidence="2 7" id="KW-0575">Peroxidase</keyword>
<dbReference type="GeneID" id="66117043"/>
<dbReference type="InterPro" id="IPR036249">
    <property type="entry name" value="Thioredoxin-like_sf"/>
</dbReference>
<feature type="active site" description="Cysteine sulfenic acid (-SOH) intermediate" evidence="6">
    <location>
        <position position="68"/>
    </location>
</feature>
<dbReference type="PANTHER" id="PTHR10430">
    <property type="entry name" value="PEROXIREDOXIN"/>
    <property type="match status" value="1"/>
</dbReference>
<accession>A0A9P8AJ66</accession>
<keyword evidence="10" id="KW-1185">Reference proteome</keyword>
<keyword evidence="3 7" id="KW-0049">Antioxidant</keyword>
<dbReference type="SUPFAM" id="SSF52833">
    <property type="entry name" value="Thioredoxin-like"/>
    <property type="match status" value="1"/>
</dbReference>
<dbReference type="CDD" id="cd03013">
    <property type="entry name" value="PRX5_like"/>
    <property type="match status" value="1"/>
</dbReference>
<dbReference type="GO" id="GO:0005777">
    <property type="term" value="C:peroxisome"/>
    <property type="evidence" value="ECO:0007669"/>
    <property type="project" value="TreeGrafter"/>
</dbReference>
<evidence type="ECO:0000256" key="6">
    <source>
        <dbReference type="PIRSR" id="PIRSR637944-1"/>
    </source>
</evidence>
<dbReference type="FunFam" id="3.40.30.10:FF:000159">
    <property type="entry name" value="Peroxiredoxin"/>
    <property type="match status" value="1"/>
</dbReference>
<keyword evidence="4 7" id="KW-0560">Oxidoreductase</keyword>
<dbReference type="GO" id="GO:0005829">
    <property type="term" value="C:cytosol"/>
    <property type="evidence" value="ECO:0007669"/>
    <property type="project" value="TreeGrafter"/>
</dbReference>
<dbReference type="GO" id="GO:0042744">
    <property type="term" value="P:hydrogen peroxide catabolic process"/>
    <property type="evidence" value="ECO:0007669"/>
    <property type="project" value="TreeGrafter"/>
</dbReference>
<dbReference type="PANTHER" id="PTHR10430:SF39">
    <property type="entry name" value="PEROXISOMAL MEMBRANE ASSOCIATED PROTEIN 20"/>
    <property type="match status" value="1"/>
</dbReference>
<comment type="function">
    <text evidence="7">Thiol-specific peroxidase that catalyzes the reduction of hydrogen peroxide and organic hydroperoxides to water and alcohols, respectively. Plays a role in cell protection against oxidative stress by detoxifying peroxides.</text>
</comment>
<dbReference type="AlphaFoldDB" id="A0A9P8AJ66"/>
<evidence type="ECO:0000256" key="3">
    <source>
        <dbReference type="ARBA" id="ARBA00022862"/>
    </source>
</evidence>
<dbReference type="OrthoDB" id="1882547at2759"/>
<dbReference type="GO" id="GO:0005739">
    <property type="term" value="C:mitochondrion"/>
    <property type="evidence" value="ECO:0007669"/>
    <property type="project" value="TreeGrafter"/>
</dbReference>
<evidence type="ECO:0000256" key="7">
    <source>
        <dbReference type="RuleBase" id="RU366011"/>
    </source>
</evidence>
<evidence type="ECO:0000256" key="2">
    <source>
        <dbReference type="ARBA" id="ARBA00022559"/>
    </source>
</evidence>
<evidence type="ECO:0000313" key="9">
    <source>
        <dbReference type="EMBL" id="KAG7195148.1"/>
    </source>
</evidence>
<organism evidence="9 10">
    <name type="scientific">Scheffersomyces spartinae</name>
    <dbReference type="NCBI Taxonomy" id="45513"/>
    <lineage>
        <taxon>Eukaryota</taxon>
        <taxon>Fungi</taxon>
        <taxon>Dikarya</taxon>
        <taxon>Ascomycota</taxon>
        <taxon>Saccharomycotina</taxon>
        <taxon>Pichiomycetes</taxon>
        <taxon>Debaryomycetaceae</taxon>
        <taxon>Scheffersomyces</taxon>
    </lineage>
</organism>
<evidence type="ECO:0000313" key="10">
    <source>
        <dbReference type="Proteomes" id="UP000790833"/>
    </source>
</evidence>
<evidence type="ECO:0000256" key="1">
    <source>
        <dbReference type="ARBA" id="ARBA00010505"/>
    </source>
</evidence>
<dbReference type="RefSeq" id="XP_043050695.1">
    <property type="nucleotide sequence ID" value="XM_043194371.1"/>
</dbReference>
<dbReference type="InterPro" id="IPR013766">
    <property type="entry name" value="Thioredoxin_domain"/>
</dbReference>
<keyword evidence="5 7" id="KW-0676">Redox-active center</keyword>
<dbReference type="InterPro" id="IPR013740">
    <property type="entry name" value="Redoxin"/>
</dbReference>
<evidence type="ECO:0000259" key="8">
    <source>
        <dbReference type="PROSITE" id="PS51352"/>
    </source>
</evidence>
<reference evidence="9" key="1">
    <citation type="submission" date="2021-03" db="EMBL/GenBank/DDBJ databases">
        <authorList>
            <person name="Palmer J.M."/>
        </authorList>
    </citation>
    <scope>NUCLEOTIDE SEQUENCE</scope>
    <source>
        <strain evidence="9">ARV_011</strain>
    </source>
</reference>
<evidence type="ECO:0000256" key="5">
    <source>
        <dbReference type="ARBA" id="ARBA00023284"/>
    </source>
</evidence>
<dbReference type="InterPro" id="IPR037944">
    <property type="entry name" value="PRX5-like"/>
</dbReference>